<organism evidence="3 4">
    <name type="scientific">Inhella proteolytica</name>
    <dbReference type="NCBI Taxonomy" id="2795029"/>
    <lineage>
        <taxon>Bacteria</taxon>
        <taxon>Pseudomonadati</taxon>
        <taxon>Pseudomonadota</taxon>
        <taxon>Betaproteobacteria</taxon>
        <taxon>Burkholderiales</taxon>
        <taxon>Sphaerotilaceae</taxon>
        <taxon>Inhella</taxon>
    </lineage>
</organism>
<dbReference type="EMBL" id="JAEDAK010000005">
    <property type="protein sequence ID" value="MBH9577079.1"/>
    <property type="molecule type" value="Genomic_DNA"/>
</dbReference>
<proteinExistence type="predicted"/>
<evidence type="ECO:0000313" key="3">
    <source>
        <dbReference type="EMBL" id="MBH9577079.1"/>
    </source>
</evidence>
<evidence type="ECO:0000313" key="4">
    <source>
        <dbReference type="Proteomes" id="UP000613266"/>
    </source>
</evidence>
<gene>
    <name evidence="3" type="ORF">I7X39_09185</name>
</gene>
<evidence type="ECO:0000256" key="1">
    <source>
        <dbReference type="SAM" id="MobiDB-lite"/>
    </source>
</evidence>
<dbReference type="AlphaFoldDB" id="A0A931J3X9"/>
<feature type="region of interest" description="Disordered" evidence="1">
    <location>
        <begin position="81"/>
        <end position="104"/>
    </location>
</feature>
<feature type="compositionally biased region" description="Gly residues" evidence="1">
    <location>
        <begin position="91"/>
        <end position="104"/>
    </location>
</feature>
<accession>A0A931J3X9</accession>
<reference evidence="3" key="1">
    <citation type="submission" date="2020-12" db="EMBL/GenBank/DDBJ databases">
        <title>The genome sequence of Inhella sp. 1Y17.</title>
        <authorList>
            <person name="Liu Y."/>
        </authorList>
    </citation>
    <scope>NUCLEOTIDE SEQUENCE</scope>
    <source>
        <strain evidence="3">1Y17</strain>
    </source>
</reference>
<sequence>MSTLATPTIDVRRLAPAQRHPLIFAAFDGLSVGEAFELVNDHDPVPLFMQFARLRGGQFDWSYLQSGPELWQVRIARSQPAPAGVAPRPEGGCGGGGGGCGCRG</sequence>
<feature type="domain" description="DUF2249" evidence="2">
    <location>
        <begin position="8"/>
        <end position="77"/>
    </location>
</feature>
<name>A0A931J3X9_9BURK</name>
<dbReference type="Pfam" id="PF10006">
    <property type="entry name" value="DUF2249"/>
    <property type="match status" value="1"/>
</dbReference>
<keyword evidence="4" id="KW-1185">Reference proteome</keyword>
<dbReference type="Proteomes" id="UP000613266">
    <property type="component" value="Unassembled WGS sequence"/>
</dbReference>
<comment type="caution">
    <text evidence="3">The sequence shown here is derived from an EMBL/GenBank/DDBJ whole genome shotgun (WGS) entry which is preliminary data.</text>
</comment>
<protein>
    <submittedName>
        <fullName evidence="3">DUF2249 domain-containing protein</fullName>
    </submittedName>
</protein>
<dbReference type="RefSeq" id="WP_198110854.1">
    <property type="nucleotide sequence ID" value="NZ_JAEDAK010000005.1"/>
</dbReference>
<evidence type="ECO:0000259" key="2">
    <source>
        <dbReference type="Pfam" id="PF10006"/>
    </source>
</evidence>
<dbReference type="InterPro" id="IPR018720">
    <property type="entry name" value="DUF2249"/>
</dbReference>